<dbReference type="Gene3D" id="3.90.550.10">
    <property type="entry name" value="Spore Coat Polysaccharide Biosynthesis Protein SpsA, Chain A"/>
    <property type="match status" value="1"/>
</dbReference>
<dbReference type="PANTHER" id="PTHR43630">
    <property type="entry name" value="POLY-BETA-1,6-N-ACETYL-D-GLUCOSAMINE SYNTHASE"/>
    <property type="match status" value="1"/>
</dbReference>
<dbReference type="CDD" id="cd02511">
    <property type="entry name" value="Beta4Glucosyltransferase"/>
    <property type="match status" value="1"/>
</dbReference>
<organism evidence="2 3">
    <name type="scientific">candidate division WWE3 bacterium CG22_combo_CG10-13_8_21_14_all_39_12</name>
    <dbReference type="NCBI Taxonomy" id="1975094"/>
    <lineage>
        <taxon>Bacteria</taxon>
        <taxon>Katanobacteria</taxon>
    </lineage>
</organism>
<comment type="caution">
    <text evidence="2">The sequence shown here is derived from an EMBL/GenBank/DDBJ whole genome shotgun (WGS) entry which is preliminary data.</text>
</comment>
<proteinExistence type="predicted"/>
<dbReference type="SUPFAM" id="SSF53448">
    <property type="entry name" value="Nucleotide-diphospho-sugar transferases"/>
    <property type="match status" value="1"/>
</dbReference>
<protein>
    <recommendedName>
        <fullName evidence="1">Glycosyltransferase 2-like domain-containing protein</fullName>
    </recommendedName>
</protein>
<dbReference type="InterPro" id="IPR029044">
    <property type="entry name" value="Nucleotide-diphossugar_trans"/>
</dbReference>
<reference evidence="2 3" key="1">
    <citation type="submission" date="2017-09" db="EMBL/GenBank/DDBJ databases">
        <title>Depth-based differentiation of microbial function through sediment-hosted aquifers and enrichment of novel symbionts in the deep terrestrial subsurface.</title>
        <authorList>
            <person name="Probst A.J."/>
            <person name="Ladd B."/>
            <person name="Jarett J.K."/>
            <person name="Geller-Mcgrath D.E."/>
            <person name="Sieber C.M."/>
            <person name="Emerson J.B."/>
            <person name="Anantharaman K."/>
            <person name="Thomas B.C."/>
            <person name="Malmstrom R."/>
            <person name="Stieglmeier M."/>
            <person name="Klingl A."/>
            <person name="Woyke T."/>
            <person name="Ryan C.M."/>
            <person name="Banfield J.F."/>
        </authorList>
    </citation>
    <scope>NUCLEOTIDE SEQUENCE [LARGE SCALE GENOMIC DNA]</scope>
    <source>
        <strain evidence="2">CG22_combo_CG10-13_8_21_14_all_39_12</strain>
    </source>
</reference>
<dbReference type="InterPro" id="IPR001173">
    <property type="entry name" value="Glyco_trans_2-like"/>
</dbReference>
<dbReference type="Pfam" id="PF00535">
    <property type="entry name" value="Glycos_transf_2"/>
    <property type="match status" value="1"/>
</dbReference>
<dbReference type="EMBL" id="PCSU01000056">
    <property type="protein sequence ID" value="PIP56413.1"/>
    <property type="molecule type" value="Genomic_DNA"/>
</dbReference>
<dbReference type="Proteomes" id="UP000228495">
    <property type="component" value="Unassembled WGS sequence"/>
</dbReference>
<feature type="domain" description="Glycosyltransferase 2-like" evidence="1">
    <location>
        <begin position="9"/>
        <end position="130"/>
    </location>
</feature>
<evidence type="ECO:0000313" key="2">
    <source>
        <dbReference type="EMBL" id="PIP56413.1"/>
    </source>
</evidence>
<accession>A0A2H0BFH1</accession>
<name>A0A2H0BFH1_UNCKA</name>
<dbReference type="AlphaFoldDB" id="A0A2H0BFH1"/>
<dbReference type="PANTHER" id="PTHR43630:SF2">
    <property type="entry name" value="GLYCOSYLTRANSFERASE"/>
    <property type="match status" value="1"/>
</dbReference>
<evidence type="ECO:0000313" key="3">
    <source>
        <dbReference type="Proteomes" id="UP000228495"/>
    </source>
</evidence>
<sequence>MKNSMSKISAVLIAKDASDTLARTLESVTWCDQIIVVIDSRTTDTTEKIAREFTNDVYVQEWLGYGKQKNFAISKANNEWILSLDADEVVSSELATEIQAAIVDSKFDGYSIRFETYIGDRLLKYGGLQNDWHVRVFRKSQGSFGGVVHEVVAVGKEGKLKNVMRHYSYRDFSDLMDKVKEYSRLEAEIFVKQGNELTLKERLRPLLRFVNVYFRKQGYKDGWIGLHHACYLGYYVWNRNQEIKKSS</sequence>
<evidence type="ECO:0000259" key="1">
    <source>
        <dbReference type="Pfam" id="PF00535"/>
    </source>
</evidence>
<gene>
    <name evidence="2" type="ORF">COX05_03345</name>
</gene>